<keyword evidence="2" id="KW-1185">Reference proteome</keyword>
<name>A0A9P0DBZ6_9CUCU</name>
<sequence length="146" mass="17498">PNPRNVGDIAIPAALRTTTRNENFLLWDSGNDDPNRILMFGTVENLRLLQQHRHWFVDGTFKVSPEIFYQVFTIHGLIDNSTFSLVYILLQHKREEINVRIFQKNLELQEHIRPSPVYYVTSKRQFKMLFHKYYPVFKRVDVYSIW</sequence>
<dbReference type="Proteomes" id="UP001153636">
    <property type="component" value="Chromosome 7"/>
</dbReference>
<protein>
    <submittedName>
        <fullName evidence="1">Uncharacterized protein</fullName>
    </submittedName>
</protein>
<reference evidence="1" key="1">
    <citation type="submission" date="2022-01" db="EMBL/GenBank/DDBJ databases">
        <authorList>
            <person name="King R."/>
        </authorList>
    </citation>
    <scope>NUCLEOTIDE SEQUENCE</scope>
</reference>
<feature type="non-terminal residue" evidence="1">
    <location>
        <position position="146"/>
    </location>
</feature>
<dbReference type="EMBL" id="OV651819">
    <property type="protein sequence ID" value="CAH1113607.1"/>
    <property type="molecule type" value="Genomic_DNA"/>
</dbReference>
<dbReference type="AlphaFoldDB" id="A0A9P0DBZ6"/>
<proteinExistence type="predicted"/>
<organism evidence="1 2">
    <name type="scientific">Psylliodes chrysocephalus</name>
    <dbReference type="NCBI Taxonomy" id="3402493"/>
    <lineage>
        <taxon>Eukaryota</taxon>
        <taxon>Metazoa</taxon>
        <taxon>Ecdysozoa</taxon>
        <taxon>Arthropoda</taxon>
        <taxon>Hexapoda</taxon>
        <taxon>Insecta</taxon>
        <taxon>Pterygota</taxon>
        <taxon>Neoptera</taxon>
        <taxon>Endopterygota</taxon>
        <taxon>Coleoptera</taxon>
        <taxon>Polyphaga</taxon>
        <taxon>Cucujiformia</taxon>
        <taxon>Chrysomeloidea</taxon>
        <taxon>Chrysomelidae</taxon>
        <taxon>Galerucinae</taxon>
        <taxon>Alticini</taxon>
        <taxon>Psylliodes</taxon>
    </lineage>
</organism>
<accession>A0A9P0DBZ6</accession>
<evidence type="ECO:0000313" key="1">
    <source>
        <dbReference type="EMBL" id="CAH1113607.1"/>
    </source>
</evidence>
<evidence type="ECO:0000313" key="2">
    <source>
        <dbReference type="Proteomes" id="UP001153636"/>
    </source>
</evidence>
<feature type="non-terminal residue" evidence="1">
    <location>
        <position position="1"/>
    </location>
</feature>
<dbReference type="OrthoDB" id="6783708at2759"/>
<gene>
    <name evidence="1" type="ORF">PSYICH_LOCUS13055</name>
</gene>